<proteinExistence type="predicted"/>
<evidence type="ECO:0000313" key="2">
    <source>
        <dbReference type="Proteomes" id="UP000298225"/>
    </source>
</evidence>
<comment type="caution">
    <text evidence="1">The sequence shown here is derived from an EMBL/GenBank/DDBJ whole genome shotgun (WGS) entry which is preliminary data.</text>
</comment>
<dbReference type="EMBL" id="SPQU01000022">
    <property type="protein sequence ID" value="TFV31142.1"/>
    <property type="molecule type" value="Genomic_DNA"/>
</dbReference>
<dbReference type="AlphaFoldDB" id="A0A4Y9KX02"/>
<accession>A0A4Y9KX02</accession>
<dbReference type="Proteomes" id="UP000298225">
    <property type="component" value="Unassembled WGS sequence"/>
</dbReference>
<gene>
    <name evidence="1" type="ORF">E4K66_31865</name>
</gene>
<keyword evidence="2" id="KW-1185">Reference proteome</keyword>
<sequence>MPGPVPGIHVLCAVGMEDVDGRVKPGHDEEERTSVPVFRQRRQRRDLDALVDQRFRLFR</sequence>
<evidence type="ECO:0000313" key="1">
    <source>
        <dbReference type="EMBL" id="TFV31142.1"/>
    </source>
</evidence>
<dbReference type="OrthoDB" id="8256430at2"/>
<name>A0A4Y9KX02_9BRAD</name>
<reference evidence="1 2" key="1">
    <citation type="submission" date="2019-03" db="EMBL/GenBank/DDBJ databases">
        <title>Bradyrhizobium strains diversity isolated from Chamaecrista fasciculata.</title>
        <authorList>
            <person name="Urquiaga M.C.O."/>
            <person name="Hungria M."/>
            <person name="Delamuta J.R.M."/>
        </authorList>
    </citation>
    <scope>NUCLEOTIDE SEQUENCE [LARGE SCALE GENOMIC DNA]</scope>
    <source>
        <strain evidence="1 2">CNPSo 3424</strain>
    </source>
</reference>
<organism evidence="1 2">
    <name type="scientific">Bradyrhizobium frederickii</name>
    <dbReference type="NCBI Taxonomy" id="2560054"/>
    <lineage>
        <taxon>Bacteria</taxon>
        <taxon>Pseudomonadati</taxon>
        <taxon>Pseudomonadota</taxon>
        <taxon>Alphaproteobacteria</taxon>
        <taxon>Hyphomicrobiales</taxon>
        <taxon>Nitrobacteraceae</taxon>
        <taxon>Bradyrhizobium</taxon>
    </lineage>
</organism>
<protein>
    <submittedName>
        <fullName evidence="1">Uncharacterized protein</fullName>
    </submittedName>
</protein>